<dbReference type="PROSITE" id="PS50987">
    <property type="entry name" value="HTH_ARSR_2"/>
    <property type="match status" value="1"/>
</dbReference>
<dbReference type="PANTHER" id="PTHR33154">
    <property type="entry name" value="TRANSCRIPTIONAL REGULATOR, ARSR FAMILY"/>
    <property type="match status" value="1"/>
</dbReference>
<dbReference type="InterPro" id="IPR001845">
    <property type="entry name" value="HTH_ArsR_DNA-bd_dom"/>
</dbReference>
<sequence length="102" mass="11705">MSQKTMQLLKQAIPVFDMLKDEKRQEILMLLFEQGATSVNKITEQISLSRPAVSHHLKLLSQAGLVFATKHGKERYYELQLGDTIEHLRNLLESLENDVKAK</sequence>
<reference evidence="5 6" key="1">
    <citation type="submission" date="2018-06" db="EMBL/GenBank/DDBJ databases">
        <authorList>
            <consortium name="Pathogen Informatics"/>
            <person name="Doyle S."/>
        </authorList>
    </citation>
    <scope>NUCLEOTIDE SEQUENCE [LARGE SCALE GENOMIC DNA]</scope>
    <source>
        <strain evidence="5 6">NCTC12224</strain>
    </source>
</reference>
<keyword evidence="2" id="KW-0238">DNA-binding</keyword>
<dbReference type="AlphaFoldDB" id="A0A380KEF8"/>
<dbReference type="PRINTS" id="PR00778">
    <property type="entry name" value="HTHARSR"/>
</dbReference>
<dbReference type="InterPro" id="IPR011991">
    <property type="entry name" value="ArsR-like_HTH"/>
</dbReference>
<evidence type="ECO:0000313" key="5">
    <source>
        <dbReference type="EMBL" id="SUN62984.1"/>
    </source>
</evidence>
<evidence type="ECO:0000256" key="2">
    <source>
        <dbReference type="ARBA" id="ARBA00023125"/>
    </source>
</evidence>
<dbReference type="Gene3D" id="1.10.10.10">
    <property type="entry name" value="Winged helix-like DNA-binding domain superfamily/Winged helix DNA-binding domain"/>
    <property type="match status" value="1"/>
</dbReference>
<keyword evidence="6" id="KW-1185">Reference proteome</keyword>
<dbReference type="SUPFAM" id="SSF46785">
    <property type="entry name" value="Winged helix' DNA-binding domain"/>
    <property type="match status" value="1"/>
</dbReference>
<gene>
    <name evidence="5" type="primary">arsR</name>
    <name evidence="5" type="ORF">NCTC12224_02166</name>
</gene>
<dbReference type="GO" id="GO:0003677">
    <property type="term" value="F:DNA binding"/>
    <property type="evidence" value="ECO:0007669"/>
    <property type="project" value="UniProtKB-KW"/>
</dbReference>
<dbReference type="GO" id="GO:0003700">
    <property type="term" value="F:DNA-binding transcription factor activity"/>
    <property type="evidence" value="ECO:0007669"/>
    <property type="project" value="InterPro"/>
</dbReference>
<feature type="domain" description="HTH arsR-type" evidence="4">
    <location>
        <begin position="4"/>
        <end position="102"/>
    </location>
</feature>
<dbReference type="Proteomes" id="UP000254924">
    <property type="component" value="Unassembled WGS sequence"/>
</dbReference>
<accession>A0A380KEF8</accession>
<protein>
    <submittedName>
        <fullName evidence="5">ArsR family transcriptional regulator</fullName>
    </submittedName>
</protein>
<dbReference type="EMBL" id="UHFN01000007">
    <property type="protein sequence ID" value="SUN62984.1"/>
    <property type="molecule type" value="Genomic_DNA"/>
</dbReference>
<evidence type="ECO:0000256" key="3">
    <source>
        <dbReference type="ARBA" id="ARBA00023163"/>
    </source>
</evidence>
<dbReference type="OrthoDB" id="9798835at2"/>
<dbReference type="InterPro" id="IPR036390">
    <property type="entry name" value="WH_DNA-bd_sf"/>
</dbReference>
<name>A0A380KEF8_9STRE</name>
<organism evidence="5 6">
    <name type="scientific">Streptococcus hyointestinalis</name>
    <dbReference type="NCBI Taxonomy" id="1337"/>
    <lineage>
        <taxon>Bacteria</taxon>
        <taxon>Bacillati</taxon>
        <taxon>Bacillota</taxon>
        <taxon>Bacilli</taxon>
        <taxon>Lactobacillales</taxon>
        <taxon>Streptococcaceae</taxon>
        <taxon>Streptococcus</taxon>
    </lineage>
</organism>
<dbReference type="InterPro" id="IPR051081">
    <property type="entry name" value="HTH_MetalResp_TranReg"/>
</dbReference>
<keyword evidence="1" id="KW-0805">Transcription regulation</keyword>
<dbReference type="PANTHER" id="PTHR33154:SF33">
    <property type="entry name" value="TRANSCRIPTIONAL REPRESSOR SDPR"/>
    <property type="match status" value="1"/>
</dbReference>
<dbReference type="SMART" id="SM00418">
    <property type="entry name" value="HTH_ARSR"/>
    <property type="match status" value="1"/>
</dbReference>
<evidence type="ECO:0000256" key="1">
    <source>
        <dbReference type="ARBA" id="ARBA00023015"/>
    </source>
</evidence>
<proteinExistence type="predicted"/>
<keyword evidence="3" id="KW-0804">Transcription</keyword>
<dbReference type="NCBIfam" id="NF033788">
    <property type="entry name" value="HTH_metalloreg"/>
    <property type="match status" value="1"/>
</dbReference>
<evidence type="ECO:0000313" key="6">
    <source>
        <dbReference type="Proteomes" id="UP000254924"/>
    </source>
</evidence>
<evidence type="ECO:0000259" key="4">
    <source>
        <dbReference type="PROSITE" id="PS50987"/>
    </source>
</evidence>
<dbReference type="CDD" id="cd00090">
    <property type="entry name" value="HTH_ARSR"/>
    <property type="match status" value="1"/>
</dbReference>
<dbReference type="Pfam" id="PF01022">
    <property type="entry name" value="HTH_5"/>
    <property type="match status" value="1"/>
</dbReference>
<dbReference type="InterPro" id="IPR036388">
    <property type="entry name" value="WH-like_DNA-bd_sf"/>
</dbReference>